<keyword evidence="2" id="KW-1185">Reference proteome</keyword>
<dbReference type="EMBL" id="JARBJD010000028">
    <property type="protein sequence ID" value="KAK2959601.1"/>
    <property type="molecule type" value="Genomic_DNA"/>
</dbReference>
<accession>A0ABQ9Y7A2</accession>
<gene>
    <name evidence="1" type="ORF">BLNAU_5379</name>
</gene>
<organism evidence="1 2">
    <name type="scientific">Blattamonas nauphoetae</name>
    <dbReference type="NCBI Taxonomy" id="2049346"/>
    <lineage>
        <taxon>Eukaryota</taxon>
        <taxon>Metamonada</taxon>
        <taxon>Preaxostyla</taxon>
        <taxon>Oxymonadida</taxon>
        <taxon>Blattamonas</taxon>
    </lineage>
</organism>
<sequence length="68" mass="7718">MRLPFVLKLRISQKSSQFTGPATIDIIKFRLLLTIQRDLIMNLDDPTRLNQRIGCRSDCMSGGAQPLD</sequence>
<protein>
    <submittedName>
        <fullName evidence="1">Uncharacterized protein</fullName>
    </submittedName>
</protein>
<dbReference type="Proteomes" id="UP001281761">
    <property type="component" value="Unassembled WGS sequence"/>
</dbReference>
<evidence type="ECO:0000313" key="2">
    <source>
        <dbReference type="Proteomes" id="UP001281761"/>
    </source>
</evidence>
<comment type="caution">
    <text evidence="1">The sequence shown here is derived from an EMBL/GenBank/DDBJ whole genome shotgun (WGS) entry which is preliminary data.</text>
</comment>
<name>A0ABQ9Y7A2_9EUKA</name>
<reference evidence="1 2" key="1">
    <citation type="journal article" date="2022" name="bioRxiv">
        <title>Genomics of Preaxostyla Flagellates Illuminates Evolutionary Transitions and the Path Towards Mitochondrial Loss.</title>
        <authorList>
            <person name="Novak L.V.F."/>
            <person name="Treitli S.C."/>
            <person name="Pyrih J."/>
            <person name="Halakuc P."/>
            <person name="Pipaliya S.V."/>
            <person name="Vacek V."/>
            <person name="Brzon O."/>
            <person name="Soukal P."/>
            <person name="Eme L."/>
            <person name="Dacks J.B."/>
            <person name="Karnkowska A."/>
            <person name="Elias M."/>
            <person name="Hampl V."/>
        </authorList>
    </citation>
    <scope>NUCLEOTIDE SEQUENCE [LARGE SCALE GENOMIC DNA]</scope>
    <source>
        <strain evidence="1">NAU3</strain>
        <tissue evidence="1">Gut</tissue>
    </source>
</reference>
<evidence type="ECO:0000313" key="1">
    <source>
        <dbReference type="EMBL" id="KAK2959601.1"/>
    </source>
</evidence>
<proteinExistence type="predicted"/>